<keyword evidence="6" id="KW-0342">GTP-binding</keyword>
<dbReference type="Gene3D" id="3.40.50.300">
    <property type="entry name" value="P-loop containing nucleotide triphosphate hydrolases"/>
    <property type="match status" value="2"/>
</dbReference>
<sequence length="353" mass="40394">MVILLVDGRSPITTSDQYLADQIQKSEKPYILAVNKIDELKMEDSALSFYELGLGEFYTLSAQNNRSVGDMLDGVAQKLPEKDFKDEHVKDCVNLAIVGMPNVGKSSLMNGLLQEEKSIVTPIAGTTRDSIDSFLRYNKQDFRLIDTAGLRKKSKITGDIEFYSTVRTFRVIQDCDLAAVLIDADKGFNNQDKDIIRHVIDSGKGLIIVINKWDLLKKDTHTQKEYCQDIYGQFPMLEYYPILFISVAHNLRTREVLKTSLEVFKERQRKLKTSDVNDFIKKAMAYHSPPILKGKNITIKYGAQVHHSPPIFAFFSNHPNDIPLQYKRYLENRLRDNFGFNGVPIKISFRDNK</sequence>
<dbReference type="GO" id="GO:0005525">
    <property type="term" value="F:GTP binding"/>
    <property type="evidence" value="ECO:0007669"/>
    <property type="project" value="UniProtKB-KW"/>
</dbReference>
<dbReference type="InterPro" id="IPR027417">
    <property type="entry name" value="P-loop_NTPase"/>
</dbReference>
<dbReference type="SUPFAM" id="SSF52540">
    <property type="entry name" value="P-loop containing nucleoside triphosphate hydrolases"/>
    <property type="match status" value="2"/>
</dbReference>
<reference evidence="9" key="1">
    <citation type="submission" date="2018-05" db="EMBL/GenBank/DDBJ databases">
        <authorList>
            <person name="Lanie J.A."/>
            <person name="Ng W.-L."/>
            <person name="Kazmierczak K.M."/>
            <person name="Andrzejewski T.M."/>
            <person name="Davidsen T.M."/>
            <person name="Wayne K.J."/>
            <person name="Tettelin H."/>
            <person name="Glass J.I."/>
            <person name="Rusch D."/>
            <person name="Podicherti R."/>
            <person name="Tsui H.-C.T."/>
            <person name="Winkler M.E."/>
        </authorList>
    </citation>
    <scope>NUCLEOTIDE SEQUENCE</scope>
</reference>
<dbReference type="EMBL" id="UINC01001961">
    <property type="protein sequence ID" value="SUZ91269.1"/>
    <property type="molecule type" value="Genomic_DNA"/>
</dbReference>
<comment type="similarity">
    <text evidence="1">Belongs to the TRAFAC class TrmE-Era-EngA-EngB-Septin-like GTPase superfamily. EngA (Der) GTPase family.</text>
</comment>
<dbReference type="CDD" id="cd01895">
    <property type="entry name" value="EngA2"/>
    <property type="match status" value="1"/>
</dbReference>
<evidence type="ECO:0000259" key="8">
    <source>
        <dbReference type="PROSITE" id="PS51712"/>
    </source>
</evidence>
<dbReference type="PANTHER" id="PTHR43834">
    <property type="entry name" value="GTPASE DER"/>
    <property type="match status" value="1"/>
</dbReference>
<dbReference type="GO" id="GO:0042254">
    <property type="term" value="P:ribosome biogenesis"/>
    <property type="evidence" value="ECO:0007669"/>
    <property type="project" value="UniProtKB-KW"/>
</dbReference>
<dbReference type="PROSITE" id="PS51712">
    <property type="entry name" value="G_ENGA"/>
    <property type="match status" value="1"/>
</dbReference>
<dbReference type="NCBIfam" id="TIGR00231">
    <property type="entry name" value="small_GTP"/>
    <property type="match status" value="1"/>
</dbReference>
<dbReference type="GO" id="GO:0043022">
    <property type="term" value="F:ribosome binding"/>
    <property type="evidence" value="ECO:0007669"/>
    <property type="project" value="TreeGrafter"/>
</dbReference>
<keyword evidence="5" id="KW-0547">Nucleotide-binding</keyword>
<dbReference type="FunFam" id="3.40.50.300:FF:000040">
    <property type="entry name" value="GTPase Der"/>
    <property type="match status" value="1"/>
</dbReference>
<protein>
    <recommendedName>
        <fullName evidence="2">GTPase Der</fullName>
    </recommendedName>
    <alternativeName>
        <fullName evidence="7">GTP-binding protein EngA</fullName>
    </alternativeName>
</protein>
<gene>
    <name evidence="9" type="ORF">METZ01_LOCUS44123</name>
</gene>
<dbReference type="Pfam" id="PF14714">
    <property type="entry name" value="KH_dom-like"/>
    <property type="match status" value="1"/>
</dbReference>
<evidence type="ECO:0000256" key="3">
    <source>
        <dbReference type="ARBA" id="ARBA00022517"/>
    </source>
</evidence>
<dbReference type="Gene3D" id="3.30.300.20">
    <property type="match status" value="1"/>
</dbReference>
<dbReference type="PANTHER" id="PTHR43834:SF6">
    <property type="entry name" value="GTPASE DER"/>
    <property type="match status" value="1"/>
</dbReference>
<evidence type="ECO:0000256" key="2">
    <source>
        <dbReference type="ARBA" id="ARBA00020953"/>
    </source>
</evidence>
<organism evidence="9">
    <name type="scientific">marine metagenome</name>
    <dbReference type="NCBI Taxonomy" id="408172"/>
    <lineage>
        <taxon>unclassified sequences</taxon>
        <taxon>metagenomes</taxon>
        <taxon>ecological metagenomes</taxon>
    </lineage>
</organism>
<dbReference type="InterPro" id="IPR006073">
    <property type="entry name" value="GTP-bd"/>
</dbReference>
<dbReference type="Pfam" id="PF01926">
    <property type="entry name" value="MMR_HSR1"/>
    <property type="match status" value="1"/>
</dbReference>
<dbReference type="InterPro" id="IPR031166">
    <property type="entry name" value="G_ENGA"/>
</dbReference>
<proteinExistence type="inferred from homology"/>
<evidence type="ECO:0000256" key="1">
    <source>
        <dbReference type="ARBA" id="ARBA00008279"/>
    </source>
</evidence>
<evidence type="ECO:0000256" key="5">
    <source>
        <dbReference type="ARBA" id="ARBA00022741"/>
    </source>
</evidence>
<evidence type="ECO:0000256" key="7">
    <source>
        <dbReference type="ARBA" id="ARBA00032345"/>
    </source>
</evidence>
<evidence type="ECO:0000256" key="6">
    <source>
        <dbReference type="ARBA" id="ARBA00023134"/>
    </source>
</evidence>
<dbReference type="InterPro" id="IPR015946">
    <property type="entry name" value="KH_dom-like_a/b"/>
</dbReference>
<dbReference type="InterPro" id="IPR016484">
    <property type="entry name" value="GTPase_Der"/>
</dbReference>
<keyword evidence="3" id="KW-0690">Ribosome biogenesis</keyword>
<dbReference type="InterPro" id="IPR032859">
    <property type="entry name" value="KH_dom-like"/>
</dbReference>
<keyword evidence="4" id="KW-0677">Repeat</keyword>
<dbReference type="AlphaFoldDB" id="A0A381RK03"/>
<evidence type="ECO:0000256" key="4">
    <source>
        <dbReference type="ARBA" id="ARBA00022737"/>
    </source>
</evidence>
<evidence type="ECO:0000313" key="9">
    <source>
        <dbReference type="EMBL" id="SUZ91269.1"/>
    </source>
</evidence>
<dbReference type="InterPro" id="IPR005225">
    <property type="entry name" value="Small_GTP-bd"/>
</dbReference>
<dbReference type="FunFam" id="3.30.300.20:FF:000004">
    <property type="entry name" value="GTPase Der"/>
    <property type="match status" value="1"/>
</dbReference>
<dbReference type="NCBIfam" id="TIGR03594">
    <property type="entry name" value="GTPase_EngA"/>
    <property type="match status" value="1"/>
</dbReference>
<feature type="domain" description="EngA-type G" evidence="8">
    <location>
        <begin position="93"/>
        <end position="268"/>
    </location>
</feature>
<accession>A0A381RK03</accession>
<name>A0A381RK03_9ZZZZ</name>